<evidence type="ECO:0000259" key="6">
    <source>
        <dbReference type="PROSITE" id="PS50043"/>
    </source>
</evidence>
<accession>I0KBG1</accession>
<dbReference type="EMBL" id="HE796683">
    <property type="protein sequence ID" value="CCH01464.1"/>
    <property type="molecule type" value="Genomic_DNA"/>
</dbReference>
<dbReference type="PROSITE" id="PS50043">
    <property type="entry name" value="HTH_LUXR_2"/>
    <property type="match status" value="1"/>
</dbReference>
<keyword evidence="2" id="KW-0805">Transcription regulation</keyword>
<dbReference type="HOGENOM" id="CLU_000445_90_10_10"/>
<dbReference type="PANTHER" id="PTHR43214:SF24">
    <property type="entry name" value="TRANSCRIPTIONAL REGULATORY PROTEIN NARL-RELATED"/>
    <property type="match status" value="1"/>
</dbReference>
<proteinExistence type="predicted"/>
<evidence type="ECO:0000256" key="5">
    <source>
        <dbReference type="PROSITE-ProRule" id="PRU00169"/>
    </source>
</evidence>
<dbReference type="InterPro" id="IPR058245">
    <property type="entry name" value="NreC/VraR/RcsB-like_REC"/>
</dbReference>
<dbReference type="Pfam" id="PF00072">
    <property type="entry name" value="Response_reg"/>
    <property type="match status" value="1"/>
</dbReference>
<dbReference type="InterPro" id="IPR001789">
    <property type="entry name" value="Sig_transdc_resp-reg_receiver"/>
</dbReference>
<gene>
    <name evidence="8" type="ORF">FAES_3457</name>
</gene>
<organism evidence="8 9">
    <name type="scientific">Fibrella aestuarina BUZ 2</name>
    <dbReference type="NCBI Taxonomy" id="1166018"/>
    <lineage>
        <taxon>Bacteria</taxon>
        <taxon>Pseudomonadati</taxon>
        <taxon>Bacteroidota</taxon>
        <taxon>Cytophagia</taxon>
        <taxon>Cytophagales</taxon>
        <taxon>Spirosomataceae</taxon>
        <taxon>Fibrella</taxon>
    </lineage>
</organism>
<dbReference type="OrthoDB" id="9797341at2"/>
<keyword evidence="9" id="KW-1185">Reference proteome</keyword>
<dbReference type="Proteomes" id="UP000011058">
    <property type="component" value="Chromosome"/>
</dbReference>
<dbReference type="PRINTS" id="PR00038">
    <property type="entry name" value="HTHLUXR"/>
</dbReference>
<dbReference type="InterPro" id="IPR000792">
    <property type="entry name" value="Tscrpt_reg_LuxR_C"/>
</dbReference>
<dbReference type="SUPFAM" id="SSF46894">
    <property type="entry name" value="C-terminal effector domain of the bipartite response regulators"/>
    <property type="match status" value="1"/>
</dbReference>
<dbReference type="Gene3D" id="3.40.50.2300">
    <property type="match status" value="1"/>
</dbReference>
<feature type="domain" description="Response regulatory" evidence="7">
    <location>
        <begin position="4"/>
        <end position="120"/>
    </location>
</feature>
<dbReference type="SMART" id="SM00448">
    <property type="entry name" value="REC"/>
    <property type="match status" value="1"/>
</dbReference>
<dbReference type="GO" id="GO:0006355">
    <property type="term" value="P:regulation of DNA-templated transcription"/>
    <property type="evidence" value="ECO:0007669"/>
    <property type="project" value="InterPro"/>
</dbReference>
<dbReference type="AlphaFoldDB" id="I0KBG1"/>
<evidence type="ECO:0000259" key="7">
    <source>
        <dbReference type="PROSITE" id="PS50110"/>
    </source>
</evidence>
<dbReference type="RefSeq" id="WP_015332563.1">
    <property type="nucleotide sequence ID" value="NC_020054.1"/>
</dbReference>
<evidence type="ECO:0000256" key="3">
    <source>
        <dbReference type="ARBA" id="ARBA00023125"/>
    </source>
</evidence>
<evidence type="ECO:0000313" key="8">
    <source>
        <dbReference type="EMBL" id="CCH01464.1"/>
    </source>
</evidence>
<feature type="domain" description="HTH luxR-type" evidence="6">
    <location>
        <begin position="142"/>
        <end position="206"/>
    </location>
</feature>
<feature type="modified residue" description="4-aspartylphosphate" evidence="5">
    <location>
        <position position="55"/>
    </location>
</feature>
<reference evidence="8 9" key="1">
    <citation type="journal article" date="2012" name="J. Bacteriol.">
        <title>Genome Sequence of Fibrella aestuarina BUZ 2T, a Filamentous Marine Bacterium.</title>
        <authorList>
            <person name="Filippini M."/>
            <person name="Qi W."/>
            <person name="Blom J."/>
            <person name="Goesmann A."/>
            <person name="Smits T.H."/>
            <person name="Bagheri H.C."/>
        </authorList>
    </citation>
    <scope>NUCLEOTIDE SEQUENCE [LARGE SCALE GENOMIC DNA]</scope>
    <source>
        <strain evidence="9">BUZ 2T</strain>
    </source>
</reference>
<dbReference type="CDD" id="cd06170">
    <property type="entry name" value="LuxR_C_like"/>
    <property type="match status" value="1"/>
</dbReference>
<dbReference type="InterPro" id="IPR016032">
    <property type="entry name" value="Sig_transdc_resp-reg_C-effctor"/>
</dbReference>
<sequence length="206" mass="22731">MAVRTAIFEDNMPLREALSFLIEATDGFDLLGAFGDCLSAEKQVGTLQPDVVLMDIDLPGRSGIDAVRSLHERYSHVDVLMLTVFDDDDRVFEAIRAGATGYLLKKTPPSRILEAIQEVYDGGAPMSPAIARRVMEAMQHRPNPNLADLTPRESEVLTLLAKGNSYKMVGAELGITVETTRTHVKRIYEKLHVHSVAEALAKYHGK</sequence>
<keyword evidence="1 5" id="KW-0597">Phosphoprotein</keyword>
<dbReference type="eggNOG" id="COG2197">
    <property type="taxonomic scope" value="Bacteria"/>
</dbReference>
<evidence type="ECO:0000313" key="9">
    <source>
        <dbReference type="Proteomes" id="UP000011058"/>
    </source>
</evidence>
<dbReference type="PATRIC" id="fig|1166018.3.peg.5232"/>
<dbReference type="GO" id="GO:0003677">
    <property type="term" value="F:DNA binding"/>
    <property type="evidence" value="ECO:0007669"/>
    <property type="project" value="UniProtKB-KW"/>
</dbReference>
<dbReference type="GO" id="GO:0000160">
    <property type="term" value="P:phosphorelay signal transduction system"/>
    <property type="evidence" value="ECO:0007669"/>
    <property type="project" value="InterPro"/>
</dbReference>
<keyword evidence="4" id="KW-0804">Transcription</keyword>
<evidence type="ECO:0000256" key="4">
    <source>
        <dbReference type="ARBA" id="ARBA00023163"/>
    </source>
</evidence>
<protein>
    <submittedName>
        <fullName evidence="8">Transcriptional regulatory protein liaR</fullName>
    </submittedName>
</protein>
<dbReference type="SUPFAM" id="SSF52172">
    <property type="entry name" value="CheY-like"/>
    <property type="match status" value="1"/>
</dbReference>
<dbReference type="STRING" id="1166018.FAES_3457"/>
<dbReference type="SMART" id="SM00421">
    <property type="entry name" value="HTH_LUXR"/>
    <property type="match status" value="1"/>
</dbReference>
<dbReference type="Pfam" id="PF00196">
    <property type="entry name" value="GerE"/>
    <property type="match status" value="1"/>
</dbReference>
<evidence type="ECO:0000256" key="2">
    <source>
        <dbReference type="ARBA" id="ARBA00023015"/>
    </source>
</evidence>
<dbReference type="KEGG" id="fae:FAES_3457"/>
<dbReference type="InterPro" id="IPR039420">
    <property type="entry name" value="WalR-like"/>
</dbReference>
<name>I0KBG1_9BACT</name>
<dbReference type="PANTHER" id="PTHR43214">
    <property type="entry name" value="TWO-COMPONENT RESPONSE REGULATOR"/>
    <property type="match status" value="1"/>
</dbReference>
<dbReference type="CDD" id="cd17535">
    <property type="entry name" value="REC_NarL-like"/>
    <property type="match status" value="1"/>
</dbReference>
<evidence type="ECO:0000256" key="1">
    <source>
        <dbReference type="ARBA" id="ARBA00022553"/>
    </source>
</evidence>
<dbReference type="InterPro" id="IPR011006">
    <property type="entry name" value="CheY-like_superfamily"/>
</dbReference>
<dbReference type="PROSITE" id="PS50110">
    <property type="entry name" value="RESPONSE_REGULATORY"/>
    <property type="match status" value="1"/>
</dbReference>
<keyword evidence="3" id="KW-0238">DNA-binding</keyword>